<keyword evidence="1" id="KW-0732">Signal</keyword>
<protein>
    <submittedName>
        <fullName evidence="2">MetA-pathway of phenol degradation family protein</fullName>
    </submittedName>
</protein>
<dbReference type="Pfam" id="PF13557">
    <property type="entry name" value="Phenol_MetA_deg"/>
    <property type="match status" value="1"/>
</dbReference>
<feature type="chain" id="PRO_5012896695" evidence="1">
    <location>
        <begin position="20"/>
        <end position="292"/>
    </location>
</feature>
<organism evidence="2 3">
    <name type="scientific">Ochrobactrum quorumnocens</name>
    <dbReference type="NCBI Taxonomy" id="271865"/>
    <lineage>
        <taxon>Bacteria</taxon>
        <taxon>Pseudomonadati</taxon>
        <taxon>Pseudomonadota</taxon>
        <taxon>Alphaproteobacteria</taxon>
        <taxon>Hyphomicrobiales</taxon>
        <taxon>Brucellaceae</taxon>
        <taxon>Brucella/Ochrobactrum group</taxon>
        <taxon>Ochrobactrum</taxon>
    </lineage>
</organism>
<dbReference type="RefSeq" id="WP_095445524.1">
    <property type="nucleotide sequence ID" value="NZ_CP022603.1"/>
</dbReference>
<evidence type="ECO:0000313" key="2">
    <source>
        <dbReference type="EMBL" id="ASV84897.1"/>
    </source>
</evidence>
<proteinExistence type="predicted"/>
<dbReference type="OrthoDB" id="191143at2"/>
<dbReference type="InterPro" id="IPR025737">
    <property type="entry name" value="FApF"/>
</dbReference>
<dbReference type="AlphaFoldDB" id="A0A248UDJ7"/>
<dbReference type="KEGG" id="och:CES85_5701"/>
<reference evidence="2 3" key="1">
    <citation type="submission" date="2017-07" db="EMBL/GenBank/DDBJ databases">
        <title>Phylogenetic study on the rhizospheric bacterium Ochrobactrum sp. A44.</title>
        <authorList>
            <person name="Krzyzanowska D.M."/>
            <person name="Ossowicki A."/>
            <person name="Rajewska M."/>
            <person name="Maciag T."/>
            <person name="Kaczynski Z."/>
            <person name="Czerwicka M."/>
            <person name="Jafra S."/>
        </authorList>
    </citation>
    <scope>NUCLEOTIDE SEQUENCE [LARGE SCALE GENOMIC DNA]</scope>
    <source>
        <strain evidence="2 3">A44</strain>
    </source>
</reference>
<dbReference type="Proteomes" id="UP000215256">
    <property type="component" value="Chromosome 2"/>
</dbReference>
<sequence length="292" mass="31686">MKLLRYTFAGTLLAFFGLAADKSHAIDIQPYDVLTAPPGTAIWTQYFSFGKSNSAYLNGADVGGSLQSFAIAQRLTYYFDIPGQKALITGIIPYVDLRDGSLAGVPLNETDGIGDTTLAFTYGLYNDFATKRNLDFIAYLGVPTGKYNGFDPLNPGANRTSYALQMSGSYGLGDNWLLEGAIDVSFYRDNKNADGNGSVLAQDPTYAAQAWLSYAVTSTLSFSGGWGTSWGGEQKLNGIASGFNSERQQIRGAVSYWVTPTWQLLGQVNHDFDVKGGFQSDTSYLLRVSKLF</sequence>
<evidence type="ECO:0000313" key="3">
    <source>
        <dbReference type="Proteomes" id="UP000215256"/>
    </source>
</evidence>
<accession>A0A248UDJ7</accession>
<dbReference type="EMBL" id="CP022603">
    <property type="protein sequence ID" value="ASV84897.1"/>
    <property type="molecule type" value="Genomic_DNA"/>
</dbReference>
<gene>
    <name evidence="2" type="ORF">CES85_5701</name>
</gene>
<feature type="signal peptide" evidence="1">
    <location>
        <begin position="1"/>
        <end position="19"/>
    </location>
</feature>
<name>A0A248UDJ7_9HYPH</name>
<evidence type="ECO:0000256" key="1">
    <source>
        <dbReference type="SAM" id="SignalP"/>
    </source>
</evidence>